<protein>
    <recommendedName>
        <fullName evidence="1">DUF2344 domain-containing protein</fullName>
    </recommendedName>
</protein>
<name>A0A644WYA6_9ZZZZ</name>
<dbReference type="EMBL" id="VSSQ01001467">
    <property type="protein sequence ID" value="MPM08591.1"/>
    <property type="molecule type" value="Genomic_DNA"/>
</dbReference>
<organism evidence="2">
    <name type="scientific">bioreactor metagenome</name>
    <dbReference type="NCBI Taxonomy" id="1076179"/>
    <lineage>
        <taxon>unclassified sequences</taxon>
        <taxon>metagenomes</taxon>
        <taxon>ecological metagenomes</taxon>
    </lineage>
</organism>
<gene>
    <name evidence="2" type="ORF">SDC9_54904</name>
</gene>
<feature type="domain" description="DUF2344" evidence="1">
    <location>
        <begin position="4"/>
        <end position="180"/>
    </location>
</feature>
<comment type="caution">
    <text evidence="2">The sequence shown here is derived from an EMBL/GenBank/DDBJ whole genome shotgun (WGS) entry which is preliminary data.</text>
</comment>
<dbReference type="AlphaFoldDB" id="A0A644WYA6"/>
<sequence length="215" mass="23541">MQGVRLFFAKQGRGVYISHLDMVRAMARGLSRAGIRVKYTEGFNPIPYLVFGQPLSLGYAGMREVCDFTILSDDMPVEVVAPTLAAVMPEVVFPIESVPPVNKLGAVTMADYTVCLKSTEPVTKEQVAEVLKKPEIIVLKKTKRGEAMTDIAPLIDSLDVADDLTVRCRLACASGLSLNPSYLIKVLNAAYPTADIDWLSVTRERFLLPDGVDFS</sequence>
<dbReference type="Pfam" id="PF10105">
    <property type="entry name" value="DUF2344"/>
    <property type="match status" value="1"/>
</dbReference>
<evidence type="ECO:0000313" key="2">
    <source>
        <dbReference type="EMBL" id="MPM08591.1"/>
    </source>
</evidence>
<dbReference type="NCBIfam" id="TIGR03936">
    <property type="entry name" value="sam_1_link_chp"/>
    <property type="match status" value="1"/>
</dbReference>
<reference evidence="2" key="1">
    <citation type="submission" date="2019-08" db="EMBL/GenBank/DDBJ databases">
        <authorList>
            <person name="Kucharzyk K."/>
            <person name="Murdoch R.W."/>
            <person name="Higgins S."/>
            <person name="Loffler F."/>
        </authorList>
    </citation>
    <scope>NUCLEOTIDE SEQUENCE</scope>
</reference>
<proteinExistence type="predicted"/>
<dbReference type="InterPro" id="IPR018768">
    <property type="entry name" value="DUF2344"/>
</dbReference>
<accession>A0A644WYA6</accession>
<evidence type="ECO:0000259" key="1">
    <source>
        <dbReference type="Pfam" id="PF10105"/>
    </source>
</evidence>